<dbReference type="InterPro" id="IPR050345">
    <property type="entry name" value="Aliph_Amidase/BUP"/>
</dbReference>
<dbReference type="SUPFAM" id="SSF56317">
    <property type="entry name" value="Carbon-nitrogen hydrolase"/>
    <property type="match status" value="2"/>
</dbReference>
<dbReference type="Gene3D" id="3.60.110.10">
    <property type="entry name" value="Carbon-nitrogen hydrolase"/>
    <property type="match status" value="3"/>
</dbReference>
<dbReference type="Pfam" id="PF00795">
    <property type="entry name" value="CN_hydrolase"/>
    <property type="match status" value="3"/>
</dbReference>
<dbReference type="GO" id="GO:0003837">
    <property type="term" value="F:beta-ureidopropionase activity"/>
    <property type="evidence" value="ECO:0007669"/>
    <property type="project" value="TreeGrafter"/>
</dbReference>
<evidence type="ECO:0000259" key="2">
    <source>
        <dbReference type="PROSITE" id="PS50263"/>
    </source>
</evidence>
<dbReference type="InterPro" id="IPR003010">
    <property type="entry name" value="C-N_Hydrolase"/>
</dbReference>
<organism evidence="3">
    <name type="scientific">Angiostrongylus costaricensis</name>
    <name type="common">Nematode worm</name>
    <dbReference type="NCBI Taxonomy" id="334426"/>
    <lineage>
        <taxon>Eukaryota</taxon>
        <taxon>Metazoa</taxon>
        <taxon>Ecdysozoa</taxon>
        <taxon>Nematoda</taxon>
        <taxon>Chromadorea</taxon>
        <taxon>Rhabditida</taxon>
        <taxon>Rhabditina</taxon>
        <taxon>Rhabditomorpha</taxon>
        <taxon>Strongyloidea</taxon>
        <taxon>Metastrongylidae</taxon>
        <taxon>Angiostrongylus</taxon>
    </lineage>
</organism>
<dbReference type="InterPro" id="IPR036526">
    <property type="entry name" value="C-N_Hydrolase_sf"/>
</dbReference>
<dbReference type="PROSITE" id="PS50263">
    <property type="entry name" value="CN_HYDROLASE"/>
    <property type="match status" value="2"/>
</dbReference>
<feature type="domain" description="CN hydrolase" evidence="2">
    <location>
        <begin position="1"/>
        <end position="217"/>
    </location>
</feature>
<keyword evidence="1" id="KW-0378">Hydrolase</keyword>
<dbReference type="WBParaSite" id="ACOC_0000501001-mRNA-1">
    <property type="protein sequence ID" value="ACOC_0000501001-mRNA-1"/>
    <property type="gene ID" value="ACOC_0000501001"/>
</dbReference>
<dbReference type="AlphaFoldDB" id="A0A158PGA4"/>
<name>A0A158PGA4_ANGCS</name>
<dbReference type="PANTHER" id="PTHR43674">
    <property type="entry name" value="NITRILASE C965.09-RELATED"/>
    <property type="match status" value="1"/>
</dbReference>
<evidence type="ECO:0000313" key="3">
    <source>
        <dbReference type="WBParaSite" id="ACOC_0000501001-mRNA-1"/>
    </source>
</evidence>
<proteinExistence type="predicted"/>
<protein>
    <submittedName>
        <fullName evidence="3">CN hydrolase domain-containing protein</fullName>
    </submittedName>
</protein>
<evidence type="ECO:0000256" key="1">
    <source>
        <dbReference type="ARBA" id="ARBA00022801"/>
    </source>
</evidence>
<reference evidence="3" key="1">
    <citation type="submission" date="2016-04" db="UniProtKB">
        <authorList>
            <consortium name="WormBaseParasite"/>
        </authorList>
    </citation>
    <scope>IDENTIFICATION</scope>
</reference>
<sequence length="645" mass="71305">LKKSIEQLCGFLQLAAKYGIVIISPILERDEEKDDVIWNTAVVISHTGKVIGKSRKNHIPRVGDFNESSYYMESTLGHPVFETAFGKIGINICYGRHHPQNWMMYALNGAEIIFNPSATVGGLSEPLWGIEARNAAIANHCFTVAINRVGTEHFPNEFTSGDGRPEAFFGIDLVENISAHHDFGHFYGSSYIAAPDGSRTPALSRTRDGVLIAEVDLNLCRQTKDTWGFRASVALIPSLSSLSSRKMSSSFVLDSVDAALKEAMEGPEFDEVRRILYGSKHPELTVPNDALMIATKNNFDLRAYEITAQQEDLRAPRKLQSLGRSCQSPHSKQKFDECFQVRVAAIQFSIGAPTSAPVEEQRKANHCKAAKMIDAAAVAGANIVCFHELWPMPFAFCTRERLPWTEFAESADHGPTTRFLSQLAAKYGIVIVSSILERDESKDDVIWNAAVVISHTGNVIGKSRKNHIPRIGDFSESTYYMESSLGHPVFETAFEILNLLKFEFSEPMWPIEARSAAIANHCFTVAINRVGRESFPNEFTSGDGRPAHKEIGMFYGSAYVAAPDGSRTPGLSRTKDGVLIVEIDLNLCRQAKDHLCFREVCIVLGSLLGMNVDVLKVWDNSYHTLCELIDDPKAGPLLEEHCGSG</sequence>
<accession>A0A158PGA4</accession>
<feature type="domain" description="CN hydrolase" evidence="2">
    <location>
        <begin position="341"/>
        <end position="585"/>
    </location>
</feature>
<dbReference type="GO" id="GO:0033396">
    <property type="term" value="P:beta-alanine biosynthetic process via 3-ureidopropionate"/>
    <property type="evidence" value="ECO:0007669"/>
    <property type="project" value="TreeGrafter"/>
</dbReference>
<dbReference type="PANTHER" id="PTHR43674:SF2">
    <property type="entry name" value="BETA-UREIDOPROPIONASE"/>
    <property type="match status" value="1"/>
</dbReference>